<sequence>MKGCCFSIPFYFDFRIDTLLIEMVICVDAINARYLIIGFIFVTVGRAGASPAPTWFQRITVSILQNCFFPELKLVD</sequence>
<gene>
    <name evidence="1" type="ORF">DVR12_25510</name>
</gene>
<dbReference type="EMBL" id="QPMM01000017">
    <property type="protein sequence ID" value="RFS18964.1"/>
    <property type="molecule type" value="Genomic_DNA"/>
</dbReference>
<proteinExistence type="predicted"/>
<dbReference type="Proteomes" id="UP000260644">
    <property type="component" value="Unassembled WGS sequence"/>
</dbReference>
<protein>
    <submittedName>
        <fullName evidence="1">Uncharacterized protein</fullName>
    </submittedName>
</protein>
<reference evidence="1 2" key="1">
    <citation type="submission" date="2018-07" db="EMBL/GenBank/DDBJ databases">
        <title>Chitinophaga K2CV101002-2 sp. nov., isolated from a monsoon evergreen broad-leaved forest soil.</title>
        <authorList>
            <person name="Lv Y."/>
        </authorList>
    </citation>
    <scope>NUCLEOTIDE SEQUENCE [LARGE SCALE GENOMIC DNA]</scope>
    <source>
        <strain evidence="1 2">GDMCC 1.1288</strain>
    </source>
</reference>
<name>A0A3E1Y2T5_9BACT</name>
<dbReference type="AlphaFoldDB" id="A0A3E1Y2T5"/>
<accession>A0A3E1Y2T5</accession>
<evidence type="ECO:0000313" key="1">
    <source>
        <dbReference type="EMBL" id="RFS18964.1"/>
    </source>
</evidence>
<keyword evidence="2" id="KW-1185">Reference proteome</keyword>
<evidence type="ECO:0000313" key="2">
    <source>
        <dbReference type="Proteomes" id="UP000260644"/>
    </source>
</evidence>
<organism evidence="1 2">
    <name type="scientific">Chitinophaga silvatica</name>
    <dbReference type="NCBI Taxonomy" id="2282649"/>
    <lineage>
        <taxon>Bacteria</taxon>
        <taxon>Pseudomonadati</taxon>
        <taxon>Bacteroidota</taxon>
        <taxon>Chitinophagia</taxon>
        <taxon>Chitinophagales</taxon>
        <taxon>Chitinophagaceae</taxon>
        <taxon>Chitinophaga</taxon>
    </lineage>
</organism>
<comment type="caution">
    <text evidence="1">The sequence shown here is derived from an EMBL/GenBank/DDBJ whole genome shotgun (WGS) entry which is preliminary data.</text>
</comment>